<dbReference type="Proteomes" id="UP000183900">
    <property type="component" value="Unassembled WGS sequence"/>
</dbReference>
<dbReference type="CDD" id="cd00887">
    <property type="entry name" value="MoeA"/>
    <property type="match status" value="1"/>
</dbReference>
<dbReference type="Gene3D" id="3.40.980.10">
    <property type="entry name" value="MoaB/Mog-like domain"/>
    <property type="match status" value="1"/>
</dbReference>
<dbReference type="EMBL" id="CYHE01000008">
    <property type="protein sequence ID" value="CUA97629.1"/>
    <property type="molecule type" value="Genomic_DNA"/>
</dbReference>
<dbReference type="InterPro" id="IPR001453">
    <property type="entry name" value="MoaB/Mog_dom"/>
</dbReference>
<keyword evidence="6" id="KW-0479">Metal-binding</keyword>
<evidence type="ECO:0000256" key="5">
    <source>
        <dbReference type="ARBA" id="ARBA00047317"/>
    </source>
</evidence>
<evidence type="ECO:0000256" key="2">
    <source>
        <dbReference type="ARBA" id="ARBA00005046"/>
    </source>
</evidence>
<dbReference type="InterPro" id="IPR005111">
    <property type="entry name" value="MoeA_C_domain_IV"/>
</dbReference>
<dbReference type="OrthoDB" id="9804758at2"/>
<dbReference type="SUPFAM" id="SSF63867">
    <property type="entry name" value="MoeA C-terminal domain-like"/>
    <property type="match status" value="1"/>
</dbReference>
<dbReference type="AlphaFoldDB" id="A0A0K6I3B4"/>
<dbReference type="InterPro" id="IPR038987">
    <property type="entry name" value="MoeA-like"/>
</dbReference>
<evidence type="ECO:0000256" key="6">
    <source>
        <dbReference type="RuleBase" id="RU365090"/>
    </source>
</evidence>
<evidence type="ECO:0000256" key="4">
    <source>
        <dbReference type="ARBA" id="ARBA00023150"/>
    </source>
</evidence>
<dbReference type="Pfam" id="PF00994">
    <property type="entry name" value="MoCF_biosynth"/>
    <property type="match status" value="1"/>
</dbReference>
<dbReference type="InterPro" id="IPR036135">
    <property type="entry name" value="MoeA_linker/N_sf"/>
</dbReference>
<dbReference type="SUPFAM" id="SSF63882">
    <property type="entry name" value="MoeA N-terminal region -like"/>
    <property type="match status" value="1"/>
</dbReference>
<comment type="similarity">
    <text evidence="3 6">Belongs to the MoeA family.</text>
</comment>
<evidence type="ECO:0000256" key="3">
    <source>
        <dbReference type="ARBA" id="ARBA00010763"/>
    </source>
</evidence>
<dbReference type="EC" id="2.10.1.1" evidence="6"/>
<protein>
    <recommendedName>
        <fullName evidence="6">Molybdopterin molybdenumtransferase</fullName>
        <ecNumber evidence="6">2.10.1.1</ecNumber>
    </recommendedName>
</protein>
<dbReference type="Gene3D" id="2.40.340.10">
    <property type="entry name" value="MoeA, C-terminal, domain IV"/>
    <property type="match status" value="1"/>
</dbReference>
<proteinExistence type="inferred from homology"/>
<keyword evidence="4 6" id="KW-0501">Molybdenum cofactor biosynthesis</keyword>
<dbReference type="GO" id="GO:0046872">
    <property type="term" value="F:metal ion binding"/>
    <property type="evidence" value="ECO:0007669"/>
    <property type="project" value="UniProtKB-UniRule"/>
</dbReference>
<dbReference type="RefSeq" id="WP_055456219.1">
    <property type="nucleotide sequence ID" value="NZ_CYHE01000008.1"/>
</dbReference>
<dbReference type="UniPathway" id="UPA00344"/>
<dbReference type="NCBIfam" id="NF045515">
    <property type="entry name" value="Glp_gephyrin"/>
    <property type="match status" value="1"/>
</dbReference>
<comment type="function">
    <text evidence="1 6">Catalyzes the insertion of molybdate into adenylated molybdopterin with the concomitant release of AMP.</text>
</comment>
<dbReference type="SMART" id="SM00852">
    <property type="entry name" value="MoCF_biosynth"/>
    <property type="match status" value="1"/>
</dbReference>
<keyword evidence="6" id="KW-0808">Transferase</keyword>
<dbReference type="PANTHER" id="PTHR10192:SF5">
    <property type="entry name" value="GEPHYRIN"/>
    <property type="match status" value="1"/>
</dbReference>
<dbReference type="InterPro" id="IPR036425">
    <property type="entry name" value="MoaB/Mog-like_dom_sf"/>
</dbReference>
<comment type="cofactor">
    <cofactor evidence="6">
        <name>Mg(2+)</name>
        <dbReference type="ChEBI" id="CHEBI:18420"/>
    </cofactor>
</comment>
<comment type="pathway">
    <text evidence="2 6">Cofactor biosynthesis; molybdopterin biosynthesis.</text>
</comment>
<dbReference type="Pfam" id="PF03454">
    <property type="entry name" value="MoeA_C"/>
    <property type="match status" value="1"/>
</dbReference>
<comment type="catalytic activity">
    <reaction evidence="5">
        <text>adenylyl-molybdopterin + molybdate = Mo-molybdopterin + AMP + H(+)</text>
        <dbReference type="Rhea" id="RHEA:35047"/>
        <dbReference type="ChEBI" id="CHEBI:15378"/>
        <dbReference type="ChEBI" id="CHEBI:36264"/>
        <dbReference type="ChEBI" id="CHEBI:62727"/>
        <dbReference type="ChEBI" id="CHEBI:71302"/>
        <dbReference type="ChEBI" id="CHEBI:456215"/>
        <dbReference type="EC" id="2.10.1.1"/>
    </reaction>
</comment>
<evidence type="ECO:0000313" key="8">
    <source>
        <dbReference type="EMBL" id="CUA97629.1"/>
    </source>
</evidence>
<sequence>MRGEDCFGADDKRLLHDEALDLLARLPLPAPGHETISLGEGRGRILAAPVTAPRNVPQHDTSAVDGYAFRHQDFAPCGGFFRLETRIPAGHPAVQAQAPWTAARIFTGGVMPEGADTVAMQEDCRLETSGGQSVVVIPAGLPKGANRRLAGEDLAAGTQILVQGHRLRAQDLAAIASTGTAEVPVFTRIRTGVISTGDEIVRPGTALGAGGLYDANHFLLTSLLESCPADITDLGICPDRRDALQLALSEASRRCDVILTSGGASHGEEDHLLAVLERIGEAQVFDLAIKPGRRLITGRAGDCLIIGLPGNPVAAMVSFLLYARPLLLRRAGMAAAPVQGFQVQAAFDLPRRKTGRREFSRGRLVTHPDGSVHAELYPRSGSGLISSLREADGLIEIPEETAAIHRGDVVCFLPFSSFLA</sequence>
<dbReference type="GO" id="GO:0005829">
    <property type="term" value="C:cytosol"/>
    <property type="evidence" value="ECO:0007669"/>
    <property type="project" value="TreeGrafter"/>
</dbReference>
<dbReference type="Gene3D" id="3.90.105.10">
    <property type="entry name" value="Molybdopterin biosynthesis moea protein, domain 2"/>
    <property type="match status" value="1"/>
</dbReference>
<evidence type="ECO:0000259" key="7">
    <source>
        <dbReference type="SMART" id="SM00852"/>
    </source>
</evidence>
<dbReference type="GO" id="GO:0061599">
    <property type="term" value="F:molybdopterin molybdotransferase activity"/>
    <property type="evidence" value="ECO:0007669"/>
    <property type="project" value="UniProtKB-UniRule"/>
</dbReference>
<dbReference type="GO" id="GO:0006777">
    <property type="term" value="P:Mo-molybdopterin cofactor biosynthetic process"/>
    <property type="evidence" value="ECO:0007669"/>
    <property type="project" value="UniProtKB-UniRule"/>
</dbReference>
<keyword evidence="9" id="KW-1185">Reference proteome</keyword>
<name>A0A0K6I3B4_9HYPH</name>
<dbReference type="InterPro" id="IPR005110">
    <property type="entry name" value="MoeA_linker/N"/>
</dbReference>
<evidence type="ECO:0000256" key="1">
    <source>
        <dbReference type="ARBA" id="ARBA00002901"/>
    </source>
</evidence>
<dbReference type="Pfam" id="PF03453">
    <property type="entry name" value="MoeA_N"/>
    <property type="match status" value="1"/>
</dbReference>
<dbReference type="Gene3D" id="2.170.190.11">
    <property type="entry name" value="Molybdopterin biosynthesis moea protein, domain 3"/>
    <property type="match status" value="1"/>
</dbReference>
<organism evidence="8 9">
    <name type="scientific">Pannonibacter indicus</name>
    <dbReference type="NCBI Taxonomy" id="466044"/>
    <lineage>
        <taxon>Bacteria</taxon>
        <taxon>Pseudomonadati</taxon>
        <taxon>Pseudomonadota</taxon>
        <taxon>Alphaproteobacteria</taxon>
        <taxon>Hyphomicrobiales</taxon>
        <taxon>Stappiaceae</taxon>
        <taxon>Pannonibacter</taxon>
    </lineage>
</organism>
<evidence type="ECO:0000313" key="9">
    <source>
        <dbReference type="Proteomes" id="UP000183900"/>
    </source>
</evidence>
<accession>A0A0K6I3B4</accession>
<dbReference type="PANTHER" id="PTHR10192">
    <property type="entry name" value="MOLYBDOPTERIN BIOSYNTHESIS PROTEIN"/>
    <property type="match status" value="1"/>
</dbReference>
<keyword evidence="6" id="KW-0500">Molybdenum</keyword>
<keyword evidence="6" id="KW-0460">Magnesium</keyword>
<gene>
    <name evidence="8" type="ORF">Ga0061067_10829</name>
</gene>
<feature type="domain" description="MoaB/Mog" evidence="7">
    <location>
        <begin position="192"/>
        <end position="329"/>
    </location>
</feature>
<dbReference type="SUPFAM" id="SSF53218">
    <property type="entry name" value="Molybdenum cofactor biosynthesis proteins"/>
    <property type="match status" value="1"/>
</dbReference>
<dbReference type="InterPro" id="IPR036688">
    <property type="entry name" value="MoeA_C_domain_IV_sf"/>
</dbReference>
<reference evidence="9" key="1">
    <citation type="submission" date="2015-08" db="EMBL/GenBank/DDBJ databases">
        <authorList>
            <person name="Varghese N."/>
        </authorList>
    </citation>
    <scope>NUCLEOTIDE SEQUENCE [LARGE SCALE GENOMIC DNA]</scope>
    <source>
        <strain evidence="9">DSM 23407</strain>
    </source>
</reference>